<gene>
    <name evidence="3" type="primary">rhaR_10</name>
    <name evidence="3" type="ORF">PAECIP111802_00419</name>
</gene>
<dbReference type="InterPro" id="IPR018060">
    <property type="entry name" value="HTH_AraC"/>
</dbReference>
<dbReference type="InterPro" id="IPR003313">
    <property type="entry name" value="AraC-bd"/>
</dbReference>
<dbReference type="EMBL" id="CAJVCE010000001">
    <property type="protein sequence ID" value="CAG7617534.1"/>
    <property type="molecule type" value="Genomic_DNA"/>
</dbReference>
<comment type="caution">
    <text evidence="3">The sequence shown here is derived from an EMBL/GenBank/DDBJ whole genome shotgun (WGS) entry which is preliminary data.</text>
</comment>
<dbReference type="Pfam" id="PF12833">
    <property type="entry name" value="HTH_18"/>
    <property type="match status" value="1"/>
</dbReference>
<evidence type="ECO:0000313" key="3">
    <source>
        <dbReference type="EMBL" id="CAG7617534.1"/>
    </source>
</evidence>
<dbReference type="SMART" id="SM00342">
    <property type="entry name" value="HTH_ARAC"/>
    <property type="match status" value="1"/>
</dbReference>
<accession>A0ABM8VBH3</accession>
<protein>
    <submittedName>
        <fullName evidence="3">HTH-type transcriptional activator RhaR</fullName>
    </submittedName>
</protein>
<dbReference type="Proteomes" id="UP000730618">
    <property type="component" value="Unassembled WGS sequence"/>
</dbReference>
<organism evidence="3 4">
    <name type="scientific">Paenibacillus allorhizosphaerae</name>
    <dbReference type="NCBI Taxonomy" id="2849866"/>
    <lineage>
        <taxon>Bacteria</taxon>
        <taxon>Bacillati</taxon>
        <taxon>Bacillota</taxon>
        <taxon>Bacilli</taxon>
        <taxon>Bacillales</taxon>
        <taxon>Paenibacillaceae</taxon>
        <taxon>Paenibacillus</taxon>
    </lineage>
</organism>
<keyword evidence="1" id="KW-0238">DNA-binding</keyword>
<reference evidence="3 4" key="1">
    <citation type="submission" date="2021-06" db="EMBL/GenBank/DDBJ databases">
        <authorList>
            <person name="Criscuolo A."/>
        </authorList>
    </citation>
    <scope>NUCLEOTIDE SEQUENCE [LARGE SCALE GENOMIC DNA]</scope>
    <source>
        <strain evidence="4">CIP 111802</strain>
    </source>
</reference>
<evidence type="ECO:0000256" key="1">
    <source>
        <dbReference type="ARBA" id="ARBA00023125"/>
    </source>
</evidence>
<proteinExistence type="predicted"/>
<keyword evidence="4" id="KW-1185">Reference proteome</keyword>
<name>A0ABM8VBH3_9BACL</name>
<evidence type="ECO:0000313" key="4">
    <source>
        <dbReference type="Proteomes" id="UP000730618"/>
    </source>
</evidence>
<dbReference type="PANTHER" id="PTHR43280">
    <property type="entry name" value="ARAC-FAMILY TRANSCRIPTIONAL REGULATOR"/>
    <property type="match status" value="1"/>
</dbReference>
<dbReference type="Pfam" id="PF02311">
    <property type="entry name" value="AraC_binding"/>
    <property type="match status" value="1"/>
</dbReference>
<sequence>MEFKLTSSQFMKEAAFPFWIHRFFHDHANTPSAHRHDFIELVYIVCGEAEHVFEGECYNIRAGDVFIINPDEVHAYRIEPGKRLEIINCLFLPELIQESWLRELGISQSMDYFYVHPFLDKSERFHHRLNLRGQDASRTLALLEGMIQETDRRQSGYSTLIRIQLVELLILLSRYYGQLYALNRQKPQRESDHQLIVRRISGYLERYCDKKVSVPSICELFNVSTRQVNRIFKKETGLTVIEAAHQIRVEKAKYLLEETDEKVITIAGRVGYDDPAFFSRLFQRLVGCSPGKYREHHIATRATGHLSQT</sequence>
<dbReference type="PANTHER" id="PTHR43280:SF28">
    <property type="entry name" value="HTH-TYPE TRANSCRIPTIONAL ACTIVATOR RHAS"/>
    <property type="match status" value="1"/>
</dbReference>
<dbReference type="PROSITE" id="PS01124">
    <property type="entry name" value="HTH_ARAC_FAMILY_2"/>
    <property type="match status" value="1"/>
</dbReference>
<dbReference type="RefSeq" id="WP_218096783.1">
    <property type="nucleotide sequence ID" value="NZ_CAJVCE010000001.1"/>
</dbReference>
<evidence type="ECO:0000259" key="2">
    <source>
        <dbReference type="PROSITE" id="PS01124"/>
    </source>
</evidence>
<feature type="domain" description="HTH araC/xylS-type" evidence="2">
    <location>
        <begin position="198"/>
        <end position="296"/>
    </location>
</feature>